<name>A0A5S6Q309_TRIMR</name>
<dbReference type="WBParaSite" id="TMUE_0000001610.1">
    <property type="protein sequence ID" value="TMUE_0000001610.1"/>
    <property type="gene ID" value="WBGene00297498"/>
</dbReference>
<accession>A0A5S6Q309</accession>
<reference evidence="2" key="1">
    <citation type="submission" date="2014-03" db="EMBL/GenBank/DDBJ databases">
        <title>The whipworm genome and dual-species transcriptomics of an intimate host-pathogen interaction.</title>
        <authorList>
            <person name="Foth B.J."/>
            <person name="Tsai I.J."/>
            <person name="Reid A.J."/>
            <person name="Bancroft A.J."/>
            <person name="Nichol S."/>
            <person name="Tracey A."/>
            <person name="Holroyd N."/>
            <person name="Cotton J.A."/>
            <person name="Stanley E.J."/>
            <person name="Zarowiecki M."/>
            <person name="Liu J.Z."/>
            <person name="Huckvale T."/>
            <person name="Cooper P.J."/>
            <person name="Grencis R.K."/>
            <person name="Berriman M."/>
        </authorList>
    </citation>
    <scope>NUCLEOTIDE SEQUENCE [LARGE SCALE GENOMIC DNA]</scope>
    <source>
        <strain evidence="2">Edinburgh</strain>
    </source>
</reference>
<sequence length="117" mass="12783">MGISIAAVDPYCSYAAAKAIIQPALLSRDRNEWDSQLASRDAPDHKQATGRHKGAPAMAPITPGFMVLRFDKRPAVIRNLGRGSGRARPPVDRPGRASRTTNHRTTRRRLDQSPSLG</sequence>
<dbReference type="WBParaSite" id="TMUE_3000011439.1">
    <property type="protein sequence ID" value="TMUE_3000011439.1"/>
    <property type="gene ID" value="WBGene00301321"/>
</dbReference>
<dbReference type="Proteomes" id="UP000046395">
    <property type="component" value="Unassembled WGS sequence"/>
</dbReference>
<evidence type="ECO:0000256" key="1">
    <source>
        <dbReference type="SAM" id="MobiDB-lite"/>
    </source>
</evidence>
<proteinExistence type="predicted"/>
<feature type="region of interest" description="Disordered" evidence="1">
    <location>
        <begin position="33"/>
        <end position="60"/>
    </location>
</feature>
<protein>
    <submittedName>
        <fullName evidence="3 4">Uncharacterized protein</fullName>
    </submittedName>
</protein>
<feature type="region of interest" description="Disordered" evidence="1">
    <location>
        <begin position="78"/>
        <end position="117"/>
    </location>
</feature>
<keyword evidence="2" id="KW-1185">Reference proteome</keyword>
<organism evidence="2 3">
    <name type="scientific">Trichuris muris</name>
    <name type="common">Mouse whipworm</name>
    <dbReference type="NCBI Taxonomy" id="70415"/>
    <lineage>
        <taxon>Eukaryota</taxon>
        <taxon>Metazoa</taxon>
        <taxon>Ecdysozoa</taxon>
        <taxon>Nematoda</taxon>
        <taxon>Enoplea</taxon>
        <taxon>Dorylaimia</taxon>
        <taxon>Trichinellida</taxon>
        <taxon>Trichuridae</taxon>
        <taxon>Trichuris</taxon>
    </lineage>
</organism>
<dbReference type="AlphaFoldDB" id="A0A5S6Q309"/>
<reference evidence="3 4" key="2">
    <citation type="submission" date="2019-12" db="UniProtKB">
        <authorList>
            <consortium name="WormBaseParasite"/>
        </authorList>
    </citation>
    <scope>IDENTIFICATION</scope>
</reference>
<evidence type="ECO:0000313" key="4">
    <source>
        <dbReference type="WBParaSite" id="TMUE_3000011439.1"/>
    </source>
</evidence>
<evidence type="ECO:0000313" key="2">
    <source>
        <dbReference type="Proteomes" id="UP000046395"/>
    </source>
</evidence>
<evidence type="ECO:0000313" key="3">
    <source>
        <dbReference type="WBParaSite" id="TMUE_0000001610.1"/>
    </source>
</evidence>